<proteinExistence type="predicted"/>
<dbReference type="Proteomes" id="UP000286908">
    <property type="component" value="Unassembled WGS sequence"/>
</dbReference>
<sequence>MLSGAKTHFKGFRREEKIPYFSGSKPRLTISTLTSPDEPDSLKGLRKRVSDKPIRIYSVFNGNCQ</sequence>
<protein>
    <submittedName>
        <fullName evidence="1">Uncharacterized protein</fullName>
    </submittedName>
</protein>
<dbReference type="EMBL" id="NRQY01000001">
    <property type="protein sequence ID" value="RUT65803.1"/>
    <property type="molecule type" value="Genomic_DNA"/>
</dbReference>
<comment type="caution">
    <text evidence="1">The sequence shown here is derived from an EMBL/GenBank/DDBJ whole genome shotgun (WGS) entry which is preliminary data.</text>
</comment>
<reference evidence="1 2" key="1">
    <citation type="submission" date="2017-08" db="EMBL/GenBank/DDBJ databases">
        <title>Draft genome sequence of pheromone producing symbiont Morganella morganii, of the female New Zealand grass grub Costelytra giveni.</title>
        <authorList>
            <person name="Laugraud A."/>
            <person name="Young S.D."/>
            <person name="Hurst M.H."/>
        </authorList>
    </citation>
    <scope>NUCLEOTIDE SEQUENCE [LARGE SCALE GENOMIC DNA]</scope>
    <source>
        <strain evidence="1 2">MMsCG</strain>
    </source>
</reference>
<name>A0A433ZUJ2_MORMO</name>
<accession>A0A433ZUJ2</accession>
<gene>
    <name evidence="1" type="ORF">CKG00_04875</name>
</gene>
<dbReference type="AlphaFoldDB" id="A0A433ZUJ2"/>
<evidence type="ECO:0000313" key="1">
    <source>
        <dbReference type="EMBL" id="RUT65803.1"/>
    </source>
</evidence>
<evidence type="ECO:0000313" key="2">
    <source>
        <dbReference type="Proteomes" id="UP000286908"/>
    </source>
</evidence>
<organism evidence="1 2">
    <name type="scientific">Morganella morganii</name>
    <name type="common">Proteus morganii</name>
    <dbReference type="NCBI Taxonomy" id="582"/>
    <lineage>
        <taxon>Bacteria</taxon>
        <taxon>Pseudomonadati</taxon>
        <taxon>Pseudomonadota</taxon>
        <taxon>Gammaproteobacteria</taxon>
        <taxon>Enterobacterales</taxon>
        <taxon>Morganellaceae</taxon>
        <taxon>Morganella</taxon>
    </lineage>
</organism>